<name>A0A8T0Q5L3_PANVG</name>
<dbReference type="EMBL" id="CM029050">
    <property type="protein sequence ID" value="KAG2567892.1"/>
    <property type="molecule type" value="Genomic_DNA"/>
</dbReference>
<comment type="caution">
    <text evidence="2">The sequence shown here is derived from an EMBL/GenBank/DDBJ whole genome shotgun (WGS) entry which is preliminary data.</text>
</comment>
<evidence type="ECO:0000313" key="3">
    <source>
        <dbReference type="Proteomes" id="UP000823388"/>
    </source>
</evidence>
<evidence type="ECO:0000313" key="2">
    <source>
        <dbReference type="EMBL" id="KAG2567892.1"/>
    </source>
</evidence>
<gene>
    <name evidence="2" type="ORF">PVAP13_7NG276224</name>
</gene>
<keyword evidence="3" id="KW-1185">Reference proteome</keyword>
<dbReference type="AlphaFoldDB" id="A0A8T0Q5L3"/>
<feature type="compositionally biased region" description="Basic and acidic residues" evidence="1">
    <location>
        <begin position="1"/>
        <end position="10"/>
    </location>
</feature>
<dbReference type="Proteomes" id="UP000823388">
    <property type="component" value="Chromosome 7N"/>
</dbReference>
<protein>
    <submittedName>
        <fullName evidence="2">Uncharacterized protein</fullName>
    </submittedName>
</protein>
<reference evidence="2" key="1">
    <citation type="submission" date="2020-05" db="EMBL/GenBank/DDBJ databases">
        <title>WGS assembly of Panicum virgatum.</title>
        <authorList>
            <person name="Lovell J.T."/>
            <person name="Jenkins J."/>
            <person name="Shu S."/>
            <person name="Juenger T.E."/>
            <person name="Schmutz J."/>
        </authorList>
    </citation>
    <scope>NUCLEOTIDE SEQUENCE</scope>
    <source>
        <strain evidence="2">AP13</strain>
    </source>
</reference>
<feature type="region of interest" description="Disordered" evidence="1">
    <location>
        <begin position="150"/>
        <end position="170"/>
    </location>
</feature>
<organism evidence="2 3">
    <name type="scientific">Panicum virgatum</name>
    <name type="common">Blackwell switchgrass</name>
    <dbReference type="NCBI Taxonomy" id="38727"/>
    <lineage>
        <taxon>Eukaryota</taxon>
        <taxon>Viridiplantae</taxon>
        <taxon>Streptophyta</taxon>
        <taxon>Embryophyta</taxon>
        <taxon>Tracheophyta</taxon>
        <taxon>Spermatophyta</taxon>
        <taxon>Magnoliopsida</taxon>
        <taxon>Liliopsida</taxon>
        <taxon>Poales</taxon>
        <taxon>Poaceae</taxon>
        <taxon>PACMAD clade</taxon>
        <taxon>Panicoideae</taxon>
        <taxon>Panicodae</taxon>
        <taxon>Paniceae</taxon>
        <taxon>Panicinae</taxon>
        <taxon>Panicum</taxon>
        <taxon>Panicum sect. Hiantes</taxon>
    </lineage>
</organism>
<evidence type="ECO:0000256" key="1">
    <source>
        <dbReference type="SAM" id="MobiDB-lite"/>
    </source>
</evidence>
<feature type="region of interest" description="Disordered" evidence="1">
    <location>
        <begin position="1"/>
        <end position="98"/>
    </location>
</feature>
<proteinExistence type="predicted"/>
<feature type="compositionally biased region" description="Polar residues" evidence="1">
    <location>
        <begin position="80"/>
        <end position="91"/>
    </location>
</feature>
<sequence>MTVWRERAAHPPEATAPPPRLLHRPLDAPRSSAAAWPSPPTSKAPRASAAPFHAVPQAESLPTMPPRSGSDSKLRGCSVMSDTPESQQGMPTPSPRSFAEVVKGEAQPVFNSTPSNAPTTKLKSAITIPARSNYYPGSNTPPRRDIAHRARVSAAPEGTAARRHHAPLLR</sequence>
<feature type="compositionally biased region" description="Basic residues" evidence="1">
    <location>
        <begin position="161"/>
        <end position="170"/>
    </location>
</feature>
<accession>A0A8T0Q5L3</accession>